<evidence type="ECO:0000256" key="2">
    <source>
        <dbReference type="ARBA" id="ARBA00022448"/>
    </source>
</evidence>
<feature type="transmembrane region" description="Helical" evidence="6">
    <location>
        <begin position="413"/>
        <end position="435"/>
    </location>
</feature>
<feature type="transmembrane region" description="Helical" evidence="6">
    <location>
        <begin position="337"/>
        <end position="359"/>
    </location>
</feature>
<dbReference type="Proteomes" id="UP001419268">
    <property type="component" value="Unassembled WGS sequence"/>
</dbReference>
<dbReference type="Pfam" id="PF19055">
    <property type="entry name" value="ABC2_membrane_7"/>
    <property type="match status" value="1"/>
</dbReference>
<proteinExistence type="predicted"/>
<evidence type="ECO:0000256" key="3">
    <source>
        <dbReference type="ARBA" id="ARBA00022692"/>
    </source>
</evidence>
<keyword evidence="4 6" id="KW-1133">Transmembrane helix</keyword>
<organism evidence="8 9">
    <name type="scientific">Stephania cephalantha</name>
    <dbReference type="NCBI Taxonomy" id="152367"/>
    <lineage>
        <taxon>Eukaryota</taxon>
        <taxon>Viridiplantae</taxon>
        <taxon>Streptophyta</taxon>
        <taxon>Embryophyta</taxon>
        <taxon>Tracheophyta</taxon>
        <taxon>Spermatophyta</taxon>
        <taxon>Magnoliopsida</taxon>
        <taxon>Ranunculales</taxon>
        <taxon>Menispermaceae</taxon>
        <taxon>Menispermoideae</taxon>
        <taxon>Cissampelideae</taxon>
        <taxon>Stephania</taxon>
    </lineage>
</organism>
<dbReference type="Pfam" id="PF00005">
    <property type="entry name" value="ABC_tran"/>
    <property type="match status" value="1"/>
</dbReference>
<comment type="caution">
    <text evidence="8">The sequence shown here is derived from an EMBL/GenBank/DDBJ whole genome shotgun (WGS) entry which is preliminary data.</text>
</comment>
<dbReference type="PANTHER" id="PTHR48041:SF94">
    <property type="entry name" value="ABC TRANSPORTER G FAMILY MEMBER 22"/>
    <property type="match status" value="1"/>
</dbReference>
<keyword evidence="3 6" id="KW-0812">Transmembrane</keyword>
<dbReference type="InterPro" id="IPR013525">
    <property type="entry name" value="ABC2_TM"/>
</dbReference>
<dbReference type="SUPFAM" id="SSF52540">
    <property type="entry name" value="P-loop containing nucleoside triphosphate hydrolases"/>
    <property type="match status" value="1"/>
</dbReference>
<dbReference type="AlphaFoldDB" id="A0AAP0PUG3"/>
<dbReference type="GO" id="GO:0005524">
    <property type="term" value="F:ATP binding"/>
    <property type="evidence" value="ECO:0007669"/>
    <property type="project" value="InterPro"/>
</dbReference>
<feature type="transmembrane region" description="Helical" evidence="6">
    <location>
        <begin position="302"/>
        <end position="325"/>
    </location>
</feature>
<dbReference type="InterPro" id="IPR017871">
    <property type="entry name" value="ABC_transporter-like_CS"/>
</dbReference>
<dbReference type="InterPro" id="IPR003439">
    <property type="entry name" value="ABC_transporter-like_ATP-bd"/>
</dbReference>
<keyword evidence="2" id="KW-0813">Transport</keyword>
<dbReference type="GO" id="GO:0016887">
    <property type="term" value="F:ATP hydrolysis activity"/>
    <property type="evidence" value="ECO:0007669"/>
    <property type="project" value="InterPro"/>
</dbReference>
<name>A0AAP0PUG3_9MAGN</name>
<evidence type="ECO:0000259" key="7">
    <source>
        <dbReference type="PROSITE" id="PS50893"/>
    </source>
</evidence>
<feature type="domain" description="ABC transporter" evidence="7">
    <location>
        <begin position="1"/>
        <end position="189"/>
    </location>
</feature>
<evidence type="ECO:0000313" key="9">
    <source>
        <dbReference type="Proteomes" id="UP001419268"/>
    </source>
</evidence>
<dbReference type="InterPro" id="IPR043926">
    <property type="entry name" value="ABCG_dom"/>
</dbReference>
<dbReference type="Gene3D" id="3.40.50.300">
    <property type="entry name" value="P-loop containing nucleotide triphosphate hydrolases"/>
    <property type="match status" value="1"/>
</dbReference>
<dbReference type="InterPro" id="IPR050352">
    <property type="entry name" value="ABCG_transporters"/>
</dbReference>
<dbReference type="GO" id="GO:0140359">
    <property type="term" value="F:ABC-type transporter activity"/>
    <property type="evidence" value="ECO:0007669"/>
    <property type="project" value="InterPro"/>
</dbReference>
<evidence type="ECO:0000256" key="1">
    <source>
        <dbReference type="ARBA" id="ARBA00004141"/>
    </source>
</evidence>
<feature type="transmembrane region" description="Helical" evidence="6">
    <location>
        <begin position="447"/>
        <end position="466"/>
    </location>
</feature>
<evidence type="ECO:0000256" key="5">
    <source>
        <dbReference type="ARBA" id="ARBA00023136"/>
    </source>
</evidence>
<dbReference type="PROSITE" id="PS00211">
    <property type="entry name" value="ABC_TRANSPORTER_1"/>
    <property type="match status" value="1"/>
</dbReference>
<feature type="transmembrane region" description="Helical" evidence="6">
    <location>
        <begin position="513"/>
        <end position="531"/>
    </location>
</feature>
<dbReference type="EMBL" id="JBBNAG010000002">
    <property type="protein sequence ID" value="KAK9156937.1"/>
    <property type="molecule type" value="Genomic_DNA"/>
</dbReference>
<comment type="subcellular location">
    <subcellularLocation>
        <location evidence="1">Membrane</location>
        <topology evidence="1">Multi-pass membrane protein</topology>
    </subcellularLocation>
</comment>
<keyword evidence="9" id="KW-1185">Reference proteome</keyword>
<evidence type="ECO:0000313" key="8">
    <source>
        <dbReference type="EMBL" id="KAK9156937.1"/>
    </source>
</evidence>
<accession>A0AAP0PUG3</accession>
<protein>
    <recommendedName>
        <fullName evidence="7">ABC transporter domain-containing protein</fullName>
    </recommendedName>
</protein>
<reference evidence="8 9" key="1">
    <citation type="submission" date="2024-01" db="EMBL/GenBank/DDBJ databases">
        <title>Genome assemblies of Stephania.</title>
        <authorList>
            <person name="Yang L."/>
        </authorList>
    </citation>
    <scope>NUCLEOTIDE SEQUENCE [LARGE SCALE GENOMIC DNA]</scope>
    <source>
        <strain evidence="8">JXDWG</strain>
        <tissue evidence="8">Leaf</tissue>
    </source>
</reference>
<evidence type="ECO:0000256" key="4">
    <source>
        <dbReference type="ARBA" id="ARBA00022989"/>
    </source>
</evidence>
<sequence>MEISCSILSFQMSITSLTTLHGRIGFVTQDDVLFPHLTVRETLTYAARLRLPRSLTNQQKEERALDVISELGLERCQDTMIGGSFVRGVSGGERKRVCIGNEIIINPSLLFLDEPTSGLDSTTALRIVQMLHDIAEDGKTVITTIHQPSSRLFHKFDKLILLGKGSLLYFGKASEAMDYFQSIGCSPLIAMNPAEFLLDLANGNINDVSVPSELEDRVQMGNLETQTRNGKPTPSVVHEQYLVEAYETRVAENEKKKLMAPIPIDEELKLKVSSPKREWGASWWEQFRILFSRGLKERQHDYLSWLRITQVVAISVILGLLWWHSDSDSPRGLQDQAGLLFFIAVFWGFFPVFTAIFTFPQERAMLNKERAVDMYRLSAYFLARTTSDLPLDLFLPILFLLIVYFMANLKTTAYSFFLSMLTVFLSIVAAQGFGLAVGATLMDVKKATTLASVTAMTFMLAGGFFVKKVPVFISWIRYLSFNYHTYRLLLKIQYGHVPPALNGVKVDSGLKETIAMVAMIFGYRLLAYLSLRRKTLQP</sequence>
<dbReference type="Pfam" id="PF01061">
    <property type="entry name" value="ABC2_membrane"/>
    <property type="match status" value="1"/>
</dbReference>
<dbReference type="PROSITE" id="PS50893">
    <property type="entry name" value="ABC_TRANSPORTER_2"/>
    <property type="match status" value="1"/>
</dbReference>
<dbReference type="PANTHER" id="PTHR48041">
    <property type="entry name" value="ABC TRANSPORTER G FAMILY MEMBER 28"/>
    <property type="match status" value="1"/>
</dbReference>
<gene>
    <name evidence="8" type="ORF">Scep_003511</name>
</gene>
<dbReference type="InterPro" id="IPR027417">
    <property type="entry name" value="P-loop_NTPase"/>
</dbReference>
<dbReference type="GO" id="GO:0016020">
    <property type="term" value="C:membrane"/>
    <property type="evidence" value="ECO:0007669"/>
    <property type="project" value="UniProtKB-SubCell"/>
</dbReference>
<feature type="transmembrane region" description="Helical" evidence="6">
    <location>
        <begin position="389"/>
        <end position="407"/>
    </location>
</feature>
<evidence type="ECO:0000256" key="6">
    <source>
        <dbReference type="SAM" id="Phobius"/>
    </source>
</evidence>
<keyword evidence="5 6" id="KW-0472">Membrane</keyword>